<dbReference type="NCBIfam" id="TIGR02532">
    <property type="entry name" value="IV_pilin_GFxxxE"/>
    <property type="match status" value="1"/>
</dbReference>
<sequence>MLGHTQTNRGFTLIELMIVMSIVALLMGMVGPLAINSLEKAQAKQEMLSLKNWFRKISARAFHTGQAHIVELTGKKVTLFVEGIDNPIETTSFESLFFQPQKLYYNKKGFISENKVTGTYRGKPLMLELATWVNGEQLSNENL</sequence>
<dbReference type="RefSeq" id="WP_311577850.1">
    <property type="nucleotide sequence ID" value="NZ_JAVRIF010000002.1"/>
</dbReference>
<dbReference type="InterPro" id="IPR045584">
    <property type="entry name" value="Pilin-like"/>
</dbReference>
<protein>
    <submittedName>
        <fullName evidence="2">Prepilin-type N-terminal cleavage/methylation domain-containing protein</fullName>
    </submittedName>
</protein>
<comment type="caution">
    <text evidence="2">The sequence shown here is derived from an EMBL/GenBank/DDBJ whole genome shotgun (WGS) entry which is preliminary data.</text>
</comment>
<organism evidence="2 3">
    <name type="scientific">Thalassotalea castellviae</name>
    <dbReference type="NCBI Taxonomy" id="3075612"/>
    <lineage>
        <taxon>Bacteria</taxon>
        <taxon>Pseudomonadati</taxon>
        <taxon>Pseudomonadota</taxon>
        <taxon>Gammaproteobacteria</taxon>
        <taxon>Alteromonadales</taxon>
        <taxon>Colwelliaceae</taxon>
        <taxon>Thalassotalea</taxon>
    </lineage>
</organism>
<gene>
    <name evidence="2" type="ORF">RM573_04360</name>
</gene>
<dbReference type="PROSITE" id="PS00409">
    <property type="entry name" value="PROKAR_NTER_METHYL"/>
    <property type="match status" value="1"/>
</dbReference>
<evidence type="ECO:0000313" key="2">
    <source>
        <dbReference type="EMBL" id="MDT0602816.1"/>
    </source>
</evidence>
<name>A0ABU2ZY07_9GAMM</name>
<keyword evidence="1" id="KW-0812">Transmembrane</keyword>
<proteinExistence type="predicted"/>
<accession>A0ABU2ZY07</accession>
<dbReference type="Pfam" id="PF07963">
    <property type="entry name" value="N_methyl"/>
    <property type="match status" value="1"/>
</dbReference>
<dbReference type="EMBL" id="JAVRIF010000002">
    <property type="protein sequence ID" value="MDT0602816.1"/>
    <property type="molecule type" value="Genomic_DNA"/>
</dbReference>
<dbReference type="Gene3D" id="3.30.700.10">
    <property type="entry name" value="Glycoprotein, Type 4 Pilin"/>
    <property type="match status" value="1"/>
</dbReference>
<feature type="transmembrane region" description="Helical" evidence="1">
    <location>
        <begin position="12"/>
        <end position="35"/>
    </location>
</feature>
<evidence type="ECO:0000313" key="3">
    <source>
        <dbReference type="Proteomes" id="UP001266357"/>
    </source>
</evidence>
<keyword evidence="3" id="KW-1185">Reference proteome</keyword>
<dbReference type="SUPFAM" id="SSF54523">
    <property type="entry name" value="Pili subunits"/>
    <property type="match status" value="1"/>
</dbReference>
<keyword evidence="1" id="KW-1133">Transmembrane helix</keyword>
<evidence type="ECO:0000256" key="1">
    <source>
        <dbReference type="SAM" id="Phobius"/>
    </source>
</evidence>
<keyword evidence="1" id="KW-0472">Membrane</keyword>
<dbReference type="Proteomes" id="UP001266357">
    <property type="component" value="Unassembled WGS sequence"/>
</dbReference>
<reference evidence="2 3" key="1">
    <citation type="submission" date="2023-09" db="EMBL/GenBank/DDBJ databases">
        <authorList>
            <person name="Rey-Velasco X."/>
        </authorList>
    </citation>
    <scope>NUCLEOTIDE SEQUENCE [LARGE SCALE GENOMIC DNA]</scope>
    <source>
        <strain evidence="2 3">W431</strain>
    </source>
</reference>
<dbReference type="InterPro" id="IPR012902">
    <property type="entry name" value="N_methyl_site"/>
</dbReference>